<organism evidence="1">
    <name type="scientific">marine metagenome</name>
    <dbReference type="NCBI Taxonomy" id="408172"/>
    <lineage>
        <taxon>unclassified sequences</taxon>
        <taxon>metagenomes</taxon>
        <taxon>ecological metagenomes</taxon>
    </lineage>
</organism>
<gene>
    <name evidence="1" type="ORF">METZ01_LOCUS63287</name>
</gene>
<name>A0A381T9E9_9ZZZZ</name>
<accession>A0A381T9E9</accession>
<sequence>MAQQSTVNENLSLDACYQVRPLLFFLNIYGVLAGAPAFEIPKE</sequence>
<protein>
    <submittedName>
        <fullName evidence="1">Uncharacterized protein</fullName>
    </submittedName>
</protein>
<dbReference type="EMBL" id="UINC01003930">
    <property type="protein sequence ID" value="SVA10433.1"/>
    <property type="molecule type" value="Genomic_DNA"/>
</dbReference>
<proteinExistence type="predicted"/>
<reference evidence="1" key="1">
    <citation type="submission" date="2018-05" db="EMBL/GenBank/DDBJ databases">
        <authorList>
            <person name="Lanie J.A."/>
            <person name="Ng W.-L."/>
            <person name="Kazmierczak K.M."/>
            <person name="Andrzejewski T.M."/>
            <person name="Davidsen T.M."/>
            <person name="Wayne K.J."/>
            <person name="Tettelin H."/>
            <person name="Glass J.I."/>
            <person name="Rusch D."/>
            <person name="Podicherti R."/>
            <person name="Tsui H.-C.T."/>
            <person name="Winkler M.E."/>
        </authorList>
    </citation>
    <scope>NUCLEOTIDE SEQUENCE</scope>
</reference>
<dbReference type="AlphaFoldDB" id="A0A381T9E9"/>
<evidence type="ECO:0000313" key="1">
    <source>
        <dbReference type="EMBL" id="SVA10433.1"/>
    </source>
</evidence>